<keyword evidence="4" id="KW-1185">Reference proteome</keyword>
<gene>
    <name evidence="3" type="ORF">PSTG_05472</name>
</gene>
<comment type="caution">
    <text evidence="3">The sequence shown here is derived from an EMBL/GenBank/DDBJ whole genome shotgun (WGS) entry which is preliminary data.</text>
</comment>
<dbReference type="EMBL" id="AJIL01000030">
    <property type="protein sequence ID" value="KNF01372.1"/>
    <property type="molecule type" value="Genomic_DNA"/>
</dbReference>
<keyword evidence="2" id="KW-0732">Signal</keyword>
<evidence type="ECO:0000256" key="1">
    <source>
        <dbReference type="SAM" id="MobiDB-lite"/>
    </source>
</evidence>
<organism evidence="3 4">
    <name type="scientific">Puccinia striiformis f. sp. tritici PST-78</name>
    <dbReference type="NCBI Taxonomy" id="1165861"/>
    <lineage>
        <taxon>Eukaryota</taxon>
        <taxon>Fungi</taxon>
        <taxon>Dikarya</taxon>
        <taxon>Basidiomycota</taxon>
        <taxon>Pucciniomycotina</taxon>
        <taxon>Pucciniomycetes</taxon>
        <taxon>Pucciniales</taxon>
        <taxon>Pucciniaceae</taxon>
        <taxon>Puccinia</taxon>
    </lineage>
</organism>
<accession>A0A0L0VQ85</accession>
<proteinExistence type="predicted"/>
<reference evidence="4" key="1">
    <citation type="submission" date="2014-03" db="EMBL/GenBank/DDBJ databases">
        <title>The Genome Sequence of Puccinia striiformis f. sp. tritici PST-78.</title>
        <authorList>
            <consortium name="The Broad Institute Genome Sequencing Platform"/>
            <person name="Cuomo C."/>
            <person name="Hulbert S."/>
            <person name="Chen X."/>
            <person name="Walker B."/>
            <person name="Young S.K."/>
            <person name="Zeng Q."/>
            <person name="Gargeya S."/>
            <person name="Fitzgerald M."/>
            <person name="Haas B."/>
            <person name="Abouelleil A."/>
            <person name="Alvarado L."/>
            <person name="Arachchi H.M."/>
            <person name="Berlin A.M."/>
            <person name="Chapman S.B."/>
            <person name="Goldberg J."/>
            <person name="Griggs A."/>
            <person name="Gujja S."/>
            <person name="Hansen M."/>
            <person name="Howarth C."/>
            <person name="Imamovic A."/>
            <person name="Larimer J."/>
            <person name="McCowan C."/>
            <person name="Montmayeur A."/>
            <person name="Murphy C."/>
            <person name="Neiman D."/>
            <person name="Pearson M."/>
            <person name="Priest M."/>
            <person name="Roberts A."/>
            <person name="Saif S."/>
            <person name="Shea T."/>
            <person name="Sisk P."/>
            <person name="Sykes S."/>
            <person name="Wortman J."/>
            <person name="Nusbaum C."/>
            <person name="Birren B."/>
        </authorList>
    </citation>
    <scope>NUCLEOTIDE SEQUENCE [LARGE SCALE GENOMIC DNA]</scope>
    <source>
        <strain evidence="4">race PST-78</strain>
    </source>
</reference>
<dbReference type="Proteomes" id="UP000054564">
    <property type="component" value="Unassembled WGS sequence"/>
</dbReference>
<name>A0A0L0VQ85_9BASI</name>
<feature type="signal peptide" evidence="2">
    <location>
        <begin position="1"/>
        <end position="25"/>
    </location>
</feature>
<evidence type="ECO:0000256" key="2">
    <source>
        <dbReference type="SAM" id="SignalP"/>
    </source>
</evidence>
<protein>
    <submittedName>
        <fullName evidence="3">Uncharacterized protein</fullName>
    </submittedName>
</protein>
<dbReference type="AlphaFoldDB" id="A0A0L0VQ85"/>
<evidence type="ECO:0000313" key="4">
    <source>
        <dbReference type="Proteomes" id="UP000054564"/>
    </source>
</evidence>
<feature type="chain" id="PRO_5005550638" evidence="2">
    <location>
        <begin position="26"/>
        <end position="355"/>
    </location>
</feature>
<evidence type="ECO:0000313" key="3">
    <source>
        <dbReference type="EMBL" id="KNF01372.1"/>
    </source>
</evidence>
<sequence length="355" mass="40867">MAFPNRPSRYRFLWCICLGFAIALATSPPRLHELAEENLHAGDHSSALQLCPGAPDSWCHLSPPRSTGAEKTSNKRKYPNDHHSTTDTSGRRNPAQSPKEDLGSSSAHSTNERIKAGARKRRKIQYIDFFAKGTHSNIDNNHPKINHDIIERRNNNFRSKIKLKQTNFDDPFVKHENLPFGRVTYRFGQPGRPSEVLQASYTYGRQTYDNWRSLYNSLIIALSAKLAEDYKSLGVSRKRYEWEQGDLLKWLDKEIFSPHNSLPIIGLSRYSFGSEAIDDFTLKPNQIKLIEYFAQDVWNPQTEDTVAYLLKTYHESKHEAEGSMEPPEYLNSKENRESIGPLCEFFDKNYGLFYT</sequence>
<feature type="region of interest" description="Disordered" evidence="1">
    <location>
        <begin position="62"/>
        <end position="119"/>
    </location>
</feature>